<evidence type="ECO:0000313" key="1">
    <source>
        <dbReference type="EMBL" id="CAH0720295.1"/>
    </source>
</evidence>
<dbReference type="EMBL" id="OV170234">
    <property type="protein sequence ID" value="CAH0720295.1"/>
    <property type="molecule type" value="Genomic_DNA"/>
</dbReference>
<dbReference type="Proteomes" id="UP000838878">
    <property type="component" value="Chromosome 14"/>
</dbReference>
<dbReference type="AlphaFoldDB" id="A0A8J9VIX4"/>
<name>A0A8J9VIX4_9NEOP</name>
<keyword evidence="2" id="KW-1185">Reference proteome</keyword>
<feature type="non-terminal residue" evidence="1">
    <location>
        <position position="304"/>
    </location>
</feature>
<proteinExistence type="predicted"/>
<accession>A0A8J9VIX4</accession>
<gene>
    <name evidence="1" type="ORF">BINO364_LOCUS6543</name>
</gene>
<evidence type="ECO:0000313" key="2">
    <source>
        <dbReference type="Proteomes" id="UP000838878"/>
    </source>
</evidence>
<protein>
    <submittedName>
        <fullName evidence="1">Uncharacterized protein</fullName>
    </submittedName>
</protein>
<organism evidence="1 2">
    <name type="scientific">Brenthis ino</name>
    <name type="common">lesser marbled fritillary</name>
    <dbReference type="NCBI Taxonomy" id="405034"/>
    <lineage>
        <taxon>Eukaryota</taxon>
        <taxon>Metazoa</taxon>
        <taxon>Ecdysozoa</taxon>
        <taxon>Arthropoda</taxon>
        <taxon>Hexapoda</taxon>
        <taxon>Insecta</taxon>
        <taxon>Pterygota</taxon>
        <taxon>Neoptera</taxon>
        <taxon>Endopterygota</taxon>
        <taxon>Lepidoptera</taxon>
        <taxon>Glossata</taxon>
        <taxon>Ditrysia</taxon>
        <taxon>Papilionoidea</taxon>
        <taxon>Nymphalidae</taxon>
        <taxon>Heliconiinae</taxon>
        <taxon>Argynnini</taxon>
        <taxon>Brenthis</taxon>
    </lineage>
</organism>
<sequence length="304" mass="33387">MHSVVKYNKKWIGLRRDGLMAAGGCGALLRGAGDQLRGAAVVDPSSDFTTHIPTYRVQALEYSRNALHCTTLYSTRAKILVKKVFRINFYKSAIDIFTVHTVVLGGCRLGGVGRRRAASGGVGRGDELTTRVIKLVRIKEESKRVCLIGHFVTSVPLPARAPSTMHAQSAECPYTHIALCSHRTAKDSDNKMGKYKTKQSHKETLIQGQWEAFARYKLLVDVLTKIIATMLGGGRRAAGGGRLAHCPSVGNSPFSKSITFATCCTLSRRAARPLPPACGRPPTRLLSVITHDIYSRQNWFKFYV</sequence>
<reference evidence="1" key="1">
    <citation type="submission" date="2021-12" db="EMBL/GenBank/DDBJ databases">
        <authorList>
            <person name="Martin H S."/>
        </authorList>
    </citation>
    <scope>NUCLEOTIDE SEQUENCE</scope>
</reference>